<proteinExistence type="predicted"/>
<evidence type="ECO:0000313" key="3">
    <source>
        <dbReference type="Proteomes" id="UP000008068"/>
    </source>
</evidence>
<accession>G0N870</accession>
<reference evidence="3" key="1">
    <citation type="submission" date="2011-07" db="EMBL/GenBank/DDBJ databases">
        <authorList>
            <consortium name="Caenorhabditis brenneri Sequencing and Analysis Consortium"/>
            <person name="Wilson R.K."/>
        </authorList>
    </citation>
    <scope>NUCLEOTIDE SEQUENCE [LARGE SCALE GENOMIC DNA]</scope>
    <source>
        <strain evidence="3">PB2801</strain>
    </source>
</reference>
<gene>
    <name evidence="2" type="ORF">CAEBREN_10467</name>
</gene>
<evidence type="ECO:0000313" key="2">
    <source>
        <dbReference type="EMBL" id="EGT55134.1"/>
    </source>
</evidence>
<dbReference type="EMBL" id="GL379849">
    <property type="protein sequence ID" value="EGT55134.1"/>
    <property type="molecule type" value="Genomic_DNA"/>
</dbReference>
<dbReference type="AlphaFoldDB" id="G0N870"/>
<feature type="region of interest" description="Disordered" evidence="1">
    <location>
        <begin position="192"/>
        <end position="216"/>
    </location>
</feature>
<name>G0N870_CAEBE</name>
<evidence type="ECO:0000256" key="1">
    <source>
        <dbReference type="SAM" id="MobiDB-lite"/>
    </source>
</evidence>
<feature type="region of interest" description="Disordered" evidence="1">
    <location>
        <begin position="230"/>
        <end position="281"/>
    </location>
</feature>
<dbReference type="Proteomes" id="UP000008068">
    <property type="component" value="Unassembled WGS sequence"/>
</dbReference>
<dbReference type="InParanoid" id="G0N870"/>
<feature type="compositionally biased region" description="Low complexity" evidence="1">
    <location>
        <begin position="262"/>
        <end position="274"/>
    </location>
</feature>
<sequence>MFNQVPTTNQKGVIIKGMRRLDGGGFDFGMVWTKKGEFKLTSTPTICSTGVHCEVGQWVLVKENLRYRRVGTITRFCNNEMSGRIDEEGDFVVPYRVRLANIQFAESEDSETRFYRNDFFQWIKIDQEFYDTNENGEIDVYLKKLPLPAPVSGEGYTWCHWVVKEFTDPAVLKLEQKFASFRVSRSAHAPDHLPLERINKKSSNTTHRPNRNPFAPVPIFWQPHSSTFSFSNSRAPGTSDRQDFSGNLTPPATPNDQEDTRQVPQSSRSSPPQESHIDLPTSKAFVTTKTTRYLIIFLFKIKQPAILDLEFYRRGSKSIPDLKDEFTCRYKKIDDIIGLEYEVVAVTSYIKSFLDFKTVGMENHLCLPINLLSQEDRFEKLNGKFNIISSTGVSDYVVIGEEVQDQSTEVIPTSELLRKYKYDYSAREMIGACSLQRMEVPKMMVDSSVSDGEAVTLAWVWKLERVVAYREEWASYQNPRDTASE</sequence>
<keyword evidence="3" id="KW-1185">Reference proteome</keyword>
<organism evidence="3">
    <name type="scientific">Caenorhabditis brenneri</name>
    <name type="common">Nematode worm</name>
    <dbReference type="NCBI Taxonomy" id="135651"/>
    <lineage>
        <taxon>Eukaryota</taxon>
        <taxon>Metazoa</taxon>
        <taxon>Ecdysozoa</taxon>
        <taxon>Nematoda</taxon>
        <taxon>Chromadorea</taxon>
        <taxon>Rhabditida</taxon>
        <taxon>Rhabditina</taxon>
        <taxon>Rhabditomorpha</taxon>
        <taxon>Rhabditoidea</taxon>
        <taxon>Rhabditidae</taxon>
        <taxon>Peloderinae</taxon>
        <taxon>Caenorhabditis</taxon>
    </lineage>
</organism>
<protein>
    <submittedName>
        <fullName evidence="2">Uncharacterized protein</fullName>
    </submittedName>
</protein>
<dbReference type="HOGENOM" id="CLU_562881_0_0_1"/>